<name>A0A3S4YV45_9FIRM</name>
<accession>A0A3S4YV45</accession>
<gene>
    <name evidence="3" type="ORF">NCTC13079_00618</name>
</gene>
<dbReference type="KEGG" id="piv:NCTC13079_00618"/>
<dbReference type="Pfam" id="PF01381">
    <property type="entry name" value="HTH_3"/>
    <property type="match status" value="1"/>
</dbReference>
<dbReference type="SUPFAM" id="SSF47413">
    <property type="entry name" value="lambda repressor-like DNA-binding domains"/>
    <property type="match status" value="1"/>
</dbReference>
<dbReference type="RefSeq" id="WP_126465118.1">
    <property type="nucleotide sequence ID" value="NZ_JAUSWF010000001.1"/>
</dbReference>
<dbReference type="Proteomes" id="UP000269544">
    <property type="component" value="Chromosome"/>
</dbReference>
<dbReference type="InterPro" id="IPR010982">
    <property type="entry name" value="Lambda_DNA-bd_dom_sf"/>
</dbReference>
<dbReference type="EMBL" id="LR134523">
    <property type="protein sequence ID" value="VEJ35305.1"/>
    <property type="molecule type" value="Genomic_DNA"/>
</dbReference>
<reference evidence="3 4" key="1">
    <citation type="submission" date="2018-12" db="EMBL/GenBank/DDBJ databases">
        <authorList>
            <consortium name="Pathogen Informatics"/>
        </authorList>
    </citation>
    <scope>NUCLEOTIDE SEQUENCE [LARGE SCALE GENOMIC DNA]</scope>
    <source>
        <strain evidence="3 4">NCTC13079</strain>
    </source>
</reference>
<proteinExistence type="predicted"/>
<dbReference type="InterPro" id="IPR001387">
    <property type="entry name" value="Cro/C1-type_HTH"/>
</dbReference>
<evidence type="ECO:0000259" key="2">
    <source>
        <dbReference type="PROSITE" id="PS50943"/>
    </source>
</evidence>
<dbReference type="OrthoDB" id="6315255at2"/>
<dbReference type="GO" id="GO:0003677">
    <property type="term" value="F:DNA binding"/>
    <property type="evidence" value="ECO:0007669"/>
    <property type="project" value="UniProtKB-KW"/>
</dbReference>
<dbReference type="PANTHER" id="PTHR46558:SF11">
    <property type="entry name" value="HTH-TYPE TRANSCRIPTIONAL REGULATOR XRE"/>
    <property type="match status" value="1"/>
</dbReference>
<dbReference type="Gene3D" id="1.10.260.40">
    <property type="entry name" value="lambda repressor-like DNA-binding domains"/>
    <property type="match status" value="1"/>
</dbReference>
<dbReference type="AlphaFoldDB" id="A0A3S4YV45"/>
<protein>
    <submittedName>
        <fullName evidence="3">Transcriptional regulator, y4mF family</fullName>
    </submittedName>
</protein>
<sequence>MRFGDKIKILRTEKGWIQQELADAVGVSVRTIKNYELGDSYPKNRLIYKKLAEIFSVDVNYLLTEDEGFAMPDKSHAGYDDYRALKQASEAVHRVFQSEWIQQKDKDVFLRKVWEWYWEEKE</sequence>
<evidence type="ECO:0000313" key="4">
    <source>
        <dbReference type="Proteomes" id="UP000269544"/>
    </source>
</evidence>
<evidence type="ECO:0000313" key="3">
    <source>
        <dbReference type="EMBL" id="VEJ35305.1"/>
    </source>
</evidence>
<dbReference type="PANTHER" id="PTHR46558">
    <property type="entry name" value="TRACRIPTIONAL REGULATORY PROTEIN-RELATED-RELATED"/>
    <property type="match status" value="1"/>
</dbReference>
<dbReference type="CDD" id="cd00093">
    <property type="entry name" value="HTH_XRE"/>
    <property type="match status" value="1"/>
</dbReference>
<dbReference type="SMART" id="SM00530">
    <property type="entry name" value="HTH_XRE"/>
    <property type="match status" value="1"/>
</dbReference>
<keyword evidence="1" id="KW-0238">DNA-binding</keyword>
<dbReference type="PROSITE" id="PS50943">
    <property type="entry name" value="HTH_CROC1"/>
    <property type="match status" value="1"/>
</dbReference>
<feature type="domain" description="HTH cro/C1-type" evidence="2">
    <location>
        <begin position="7"/>
        <end position="62"/>
    </location>
</feature>
<evidence type="ECO:0000256" key="1">
    <source>
        <dbReference type="ARBA" id="ARBA00023125"/>
    </source>
</evidence>
<organism evidence="3 4">
    <name type="scientific">Aedoeadaptatus ivorii</name>
    <dbReference type="NCBI Taxonomy" id="54006"/>
    <lineage>
        <taxon>Bacteria</taxon>
        <taxon>Bacillati</taxon>
        <taxon>Bacillota</taxon>
        <taxon>Tissierellia</taxon>
        <taxon>Tissierellales</taxon>
        <taxon>Peptoniphilaceae</taxon>
        <taxon>Aedoeadaptatus</taxon>
    </lineage>
</organism>
<keyword evidence="4" id="KW-1185">Reference proteome</keyword>